<protein>
    <submittedName>
        <fullName evidence="2">Uncharacterized protein</fullName>
    </submittedName>
</protein>
<keyword evidence="1" id="KW-0812">Transmembrane</keyword>
<name>A0A179F2N0_METCM</name>
<feature type="transmembrane region" description="Helical" evidence="1">
    <location>
        <begin position="48"/>
        <end position="67"/>
    </location>
</feature>
<dbReference type="RefSeq" id="XP_018137688.1">
    <property type="nucleotide sequence ID" value="XM_018294603.1"/>
</dbReference>
<dbReference type="EMBL" id="LSBJ02000002">
    <property type="protein sequence ID" value="OAQ59695.1"/>
    <property type="molecule type" value="Genomic_DNA"/>
</dbReference>
<keyword evidence="3" id="KW-1185">Reference proteome</keyword>
<evidence type="ECO:0000313" key="3">
    <source>
        <dbReference type="Proteomes" id="UP000078397"/>
    </source>
</evidence>
<keyword evidence="1" id="KW-1133">Transmembrane helix</keyword>
<proteinExistence type="predicted"/>
<dbReference type="GeneID" id="28858597"/>
<gene>
    <name evidence="2" type="ORF">VFPPC_16850</name>
</gene>
<dbReference type="Proteomes" id="UP000078397">
    <property type="component" value="Unassembled WGS sequence"/>
</dbReference>
<evidence type="ECO:0000256" key="1">
    <source>
        <dbReference type="SAM" id="Phobius"/>
    </source>
</evidence>
<evidence type="ECO:0000313" key="2">
    <source>
        <dbReference type="EMBL" id="OAQ59695.1"/>
    </source>
</evidence>
<comment type="caution">
    <text evidence="2">The sequence shown here is derived from an EMBL/GenBank/DDBJ whole genome shotgun (WGS) entry which is preliminary data.</text>
</comment>
<reference evidence="2 3" key="1">
    <citation type="journal article" date="2016" name="PLoS Pathog.">
        <title>Biosynthesis of antibiotic leucinostatins in bio-control fungus Purpureocillium lilacinum and their inhibition on phytophthora revealed by genome mining.</title>
        <authorList>
            <person name="Wang G."/>
            <person name="Liu Z."/>
            <person name="Lin R."/>
            <person name="Li E."/>
            <person name="Mao Z."/>
            <person name="Ling J."/>
            <person name="Yang Y."/>
            <person name="Yin W.B."/>
            <person name="Xie B."/>
        </authorList>
    </citation>
    <scope>NUCLEOTIDE SEQUENCE [LARGE SCALE GENOMIC DNA]</scope>
    <source>
        <strain evidence="2">170</strain>
    </source>
</reference>
<keyword evidence="1" id="KW-0472">Membrane</keyword>
<dbReference type="KEGG" id="pchm:VFPPC_16850"/>
<organism evidence="2 3">
    <name type="scientific">Pochonia chlamydosporia 170</name>
    <dbReference type="NCBI Taxonomy" id="1380566"/>
    <lineage>
        <taxon>Eukaryota</taxon>
        <taxon>Fungi</taxon>
        <taxon>Dikarya</taxon>
        <taxon>Ascomycota</taxon>
        <taxon>Pezizomycotina</taxon>
        <taxon>Sordariomycetes</taxon>
        <taxon>Hypocreomycetidae</taxon>
        <taxon>Hypocreales</taxon>
        <taxon>Clavicipitaceae</taxon>
        <taxon>Pochonia</taxon>
    </lineage>
</organism>
<accession>A0A179F2N0</accession>
<sequence>MFRAHTRPRPSIVLLPFVRVQRYIPMTHDHLAKQINAVVKVLLLVRKWVRIVVVVGVVGFANFVHAVQCVKDIQSREVAALVVI</sequence>
<dbReference type="AlphaFoldDB" id="A0A179F2N0"/>